<keyword evidence="3" id="KW-1185">Reference proteome</keyword>
<dbReference type="Proteomes" id="UP001358614">
    <property type="component" value="Chromosome 2"/>
</dbReference>
<name>A0AAX4KRA8_9TREE</name>
<feature type="compositionally biased region" description="Polar residues" evidence="1">
    <location>
        <begin position="485"/>
        <end position="517"/>
    </location>
</feature>
<evidence type="ECO:0000313" key="3">
    <source>
        <dbReference type="Proteomes" id="UP001358614"/>
    </source>
</evidence>
<accession>A0AAX4KRA8</accession>
<dbReference type="EMBL" id="CP144090">
    <property type="protein sequence ID" value="WWD08689.1"/>
    <property type="molecule type" value="Genomic_DNA"/>
</dbReference>
<dbReference type="AlphaFoldDB" id="A0AAX4KRA8"/>
<gene>
    <name evidence="2" type="ORF">V865_006802</name>
</gene>
<dbReference type="GeneID" id="91105603"/>
<proteinExistence type="predicted"/>
<sequence length="563" mass="60493">MPPVLSDDIFLLIGQRLQSLDCRKTLSNLSLSCKTNYQLLTPLVYRHVILTDHSLPKLFTRIIDIPNGEKHAFMQPIKEEVNEEDDIPLSSLTPTRRLRVQLRMVFKMTVDTNNEQFPYEILTTIAKCLMFYFDDMLFPRVSRLVFTAKHGTSRRIGLLSSDKDPYHLLRNFLPVACQPKYICCSFNPSTPACLNGILAPAFTMDADHEETVNIHQARVISVPPKLTNCRISFGQVGCPRGKDCTLQGHPVGCEKAEMKYRLTQILVGSSLPTHINSAIPLENSSPGAAAHRSDQNVTIVERTDHNGLTYHQVYKEMIENAKKTNDTTLPFPPDIMQFLHSVAVNGGVMTGFGPNGPVVTPIGGFGNNGGDGNSNVGGSVMNNNNNNGNTNASSTSNGNAHANTASHTSTPNAPASNHQYPTFIPGGAGLSFGLPNFTSTLNGINNNANNVYTGTNSSANTASSHQNMANGNPAISVNMSSMFNARTSLPDNSSGPANGTGTAPNSAGGNSGHQSQPAVPDISFASGPTEMTPQDPAKIPSDANIRFVVGEAAERCEACGEPI</sequence>
<evidence type="ECO:0000256" key="1">
    <source>
        <dbReference type="SAM" id="MobiDB-lite"/>
    </source>
</evidence>
<feature type="region of interest" description="Disordered" evidence="1">
    <location>
        <begin position="485"/>
        <end position="540"/>
    </location>
</feature>
<evidence type="ECO:0008006" key="4">
    <source>
        <dbReference type="Google" id="ProtNLM"/>
    </source>
</evidence>
<dbReference type="KEGG" id="ker:91105603"/>
<feature type="region of interest" description="Disordered" evidence="1">
    <location>
        <begin position="373"/>
        <end position="420"/>
    </location>
</feature>
<feature type="compositionally biased region" description="Polar residues" evidence="1">
    <location>
        <begin position="409"/>
        <end position="420"/>
    </location>
</feature>
<reference evidence="2 3" key="1">
    <citation type="submission" date="2024-01" db="EMBL/GenBank/DDBJ databases">
        <title>Comparative genomics of Cryptococcus and Kwoniella reveals pathogenesis evolution and contrasting modes of karyotype evolution via chromosome fusion or intercentromeric recombination.</title>
        <authorList>
            <person name="Coelho M.A."/>
            <person name="David-Palma M."/>
            <person name="Shea T."/>
            <person name="Bowers K."/>
            <person name="McGinley-Smith S."/>
            <person name="Mohammad A.W."/>
            <person name="Gnirke A."/>
            <person name="Yurkov A.M."/>
            <person name="Nowrousian M."/>
            <person name="Sun S."/>
            <person name="Cuomo C.A."/>
            <person name="Heitman J."/>
        </authorList>
    </citation>
    <scope>NUCLEOTIDE SEQUENCE [LARGE SCALE GENOMIC DNA]</scope>
    <source>
        <strain evidence="2 3">PYCC6329</strain>
    </source>
</reference>
<protein>
    <recommendedName>
        <fullName evidence="4">F-box domain-containing protein</fullName>
    </recommendedName>
</protein>
<dbReference type="RefSeq" id="XP_066086656.1">
    <property type="nucleotide sequence ID" value="XM_066230559.1"/>
</dbReference>
<organism evidence="2 3">
    <name type="scientific">Kwoniella europaea PYCC6329</name>
    <dbReference type="NCBI Taxonomy" id="1423913"/>
    <lineage>
        <taxon>Eukaryota</taxon>
        <taxon>Fungi</taxon>
        <taxon>Dikarya</taxon>
        <taxon>Basidiomycota</taxon>
        <taxon>Agaricomycotina</taxon>
        <taxon>Tremellomycetes</taxon>
        <taxon>Tremellales</taxon>
        <taxon>Cryptococcaceae</taxon>
        <taxon>Kwoniella</taxon>
    </lineage>
</organism>
<evidence type="ECO:0000313" key="2">
    <source>
        <dbReference type="EMBL" id="WWD08689.1"/>
    </source>
</evidence>
<feature type="compositionally biased region" description="Low complexity" evidence="1">
    <location>
        <begin position="373"/>
        <end position="408"/>
    </location>
</feature>